<dbReference type="RefSeq" id="WP_207860371.1">
    <property type="nucleotide sequence ID" value="NZ_JAFREP010000017.1"/>
</dbReference>
<sequence>MSRVFENALFVYHIHYDNLVYYHKRYQFFQAAARAVVGDLLIIYDSRAMPHWNRTPYTRWAERVYFMDYHQLVRERVDFEKKGFLDGTLAEIRSWARELGAVDWVFGYQLRYSPLVKMVVETVLETEPNCRLCELEDGLFDYLVAEAPERFQLKDVYAGSRFTDTPYHGYFSLEPPRVVRERFYFSLFHPELIQRSFSRQIHVAELFDFPGAVLPGPVLEDTVVTSPNLRGDVSLFIDFNEQVSRKACDLYWATLHPFSFWYREAEVLPLVAMVRRAGSVGIIGPHASSLGDALAEMVPEVSVRLCEEAAGAEAGIGLWLVTGNSSEPRTGSVPMIRVTDDDIRFLAEGRDWDGDQRRQLPLLADEPFERYTAKRPVVYFSALVPFEFMSVRQSVVISASSSLSYRVRHIQPDNASYVVVPAYETEHPRWDSRRIVPAEEWDVWARVFSKMGVGVYRNDAAGRITPSPR</sequence>
<gene>
    <name evidence="1" type="ORF">J3U88_18220</name>
</gene>
<evidence type="ECO:0000313" key="2">
    <source>
        <dbReference type="Proteomes" id="UP000664417"/>
    </source>
</evidence>
<evidence type="ECO:0000313" key="1">
    <source>
        <dbReference type="EMBL" id="MBO1320417.1"/>
    </source>
</evidence>
<protein>
    <submittedName>
        <fullName evidence="1">Uncharacterized protein</fullName>
    </submittedName>
</protein>
<proteinExistence type="predicted"/>
<keyword evidence="2" id="KW-1185">Reference proteome</keyword>
<dbReference type="Proteomes" id="UP000664417">
    <property type="component" value="Unassembled WGS sequence"/>
</dbReference>
<dbReference type="EMBL" id="JAFREP010000017">
    <property type="protein sequence ID" value="MBO1320417.1"/>
    <property type="molecule type" value="Genomic_DNA"/>
</dbReference>
<comment type="caution">
    <text evidence="1">The sequence shown here is derived from an EMBL/GenBank/DDBJ whole genome shotgun (WGS) entry which is preliminary data.</text>
</comment>
<dbReference type="AlphaFoldDB" id="A0A8J7U497"/>
<name>A0A8J7U497_9BACT</name>
<accession>A0A8J7U497</accession>
<reference evidence="1" key="1">
    <citation type="submission" date="2021-03" db="EMBL/GenBank/DDBJ databases">
        <authorList>
            <person name="Wang G."/>
        </authorList>
    </citation>
    <scope>NUCLEOTIDE SEQUENCE</scope>
    <source>
        <strain evidence="1">KCTC 12899</strain>
    </source>
</reference>
<organism evidence="1 2">
    <name type="scientific">Acanthopleuribacter pedis</name>
    <dbReference type="NCBI Taxonomy" id="442870"/>
    <lineage>
        <taxon>Bacteria</taxon>
        <taxon>Pseudomonadati</taxon>
        <taxon>Acidobacteriota</taxon>
        <taxon>Holophagae</taxon>
        <taxon>Acanthopleuribacterales</taxon>
        <taxon>Acanthopleuribacteraceae</taxon>
        <taxon>Acanthopleuribacter</taxon>
    </lineage>
</organism>